<evidence type="ECO:0000256" key="9">
    <source>
        <dbReference type="ARBA" id="ARBA00022741"/>
    </source>
</evidence>
<comment type="catalytic activity">
    <reaction evidence="1">
        <text>ATP + protein L-histidine = ADP + protein N-phospho-L-histidine.</text>
        <dbReference type="EC" id="2.7.13.3"/>
    </reaction>
</comment>
<dbReference type="PANTHER" id="PTHR44936:SF5">
    <property type="entry name" value="SENSOR HISTIDINE KINASE ENVZ"/>
    <property type="match status" value="1"/>
</dbReference>
<evidence type="ECO:0000256" key="12">
    <source>
        <dbReference type="ARBA" id="ARBA00022989"/>
    </source>
</evidence>
<evidence type="ECO:0000256" key="4">
    <source>
        <dbReference type="ARBA" id="ARBA00022475"/>
    </source>
</evidence>
<evidence type="ECO:0000313" key="18">
    <source>
        <dbReference type="EMBL" id="TCO13306.1"/>
    </source>
</evidence>
<dbReference type="GO" id="GO:0005524">
    <property type="term" value="F:ATP binding"/>
    <property type="evidence" value="ECO:0007669"/>
    <property type="project" value="UniProtKB-KW"/>
</dbReference>
<dbReference type="GO" id="GO:0005886">
    <property type="term" value="C:plasma membrane"/>
    <property type="evidence" value="ECO:0007669"/>
    <property type="project" value="UniProtKB-SubCell"/>
</dbReference>
<dbReference type="SUPFAM" id="SSF47384">
    <property type="entry name" value="Homodimeric domain of signal transducing histidine kinase"/>
    <property type="match status" value="1"/>
</dbReference>
<evidence type="ECO:0000259" key="16">
    <source>
        <dbReference type="PROSITE" id="PS50109"/>
    </source>
</evidence>
<evidence type="ECO:0000256" key="10">
    <source>
        <dbReference type="ARBA" id="ARBA00022777"/>
    </source>
</evidence>
<feature type="transmembrane region" description="Helical" evidence="15">
    <location>
        <begin position="56"/>
        <end position="74"/>
    </location>
</feature>
<dbReference type="EC" id="2.7.13.3" evidence="3"/>
<keyword evidence="12 15" id="KW-1133">Transmembrane helix</keyword>
<evidence type="ECO:0000256" key="8">
    <source>
        <dbReference type="ARBA" id="ARBA00022692"/>
    </source>
</evidence>
<protein>
    <recommendedName>
        <fullName evidence="3">histidine kinase</fullName>
        <ecNumber evidence="3">2.7.13.3</ecNumber>
    </recommendedName>
</protein>
<comment type="subcellular location">
    <subcellularLocation>
        <location evidence="2">Cell inner membrane</location>
        <topology evidence="2">Multi-pass membrane protein</topology>
    </subcellularLocation>
</comment>
<evidence type="ECO:0000313" key="19">
    <source>
        <dbReference type="Proteomes" id="UP000294881"/>
    </source>
</evidence>
<dbReference type="EMBL" id="SLWL01000006">
    <property type="protein sequence ID" value="TCO13306.1"/>
    <property type="molecule type" value="Genomic_DNA"/>
</dbReference>
<organism evidence="18 19">
    <name type="scientific">Camelimonas lactis</name>
    <dbReference type="NCBI Taxonomy" id="659006"/>
    <lineage>
        <taxon>Bacteria</taxon>
        <taxon>Pseudomonadati</taxon>
        <taxon>Pseudomonadota</taxon>
        <taxon>Alphaproteobacteria</taxon>
        <taxon>Hyphomicrobiales</taxon>
        <taxon>Chelatococcaceae</taxon>
        <taxon>Camelimonas</taxon>
    </lineage>
</organism>
<feature type="domain" description="Histidine kinase" evidence="16">
    <location>
        <begin position="317"/>
        <end position="514"/>
    </location>
</feature>
<evidence type="ECO:0000256" key="15">
    <source>
        <dbReference type="SAM" id="Phobius"/>
    </source>
</evidence>
<evidence type="ECO:0000256" key="14">
    <source>
        <dbReference type="ARBA" id="ARBA00023136"/>
    </source>
</evidence>
<comment type="caution">
    <text evidence="18">The sequence shown here is derived from an EMBL/GenBank/DDBJ whole genome shotgun (WGS) entry which is preliminary data.</text>
</comment>
<keyword evidence="7" id="KW-0808">Transferase</keyword>
<dbReference type="CDD" id="cd00082">
    <property type="entry name" value="HisKA"/>
    <property type="match status" value="1"/>
</dbReference>
<dbReference type="InterPro" id="IPR003660">
    <property type="entry name" value="HAMP_dom"/>
</dbReference>
<dbReference type="InterPro" id="IPR003661">
    <property type="entry name" value="HisK_dim/P_dom"/>
</dbReference>
<dbReference type="GO" id="GO:0000155">
    <property type="term" value="F:phosphorelay sensor kinase activity"/>
    <property type="evidence" value="ECO:0007669"/>
    <property type="project" value="InterPro"/>
</dbReference>
<dbReference type="PROSITE" id="PS50109">
    <property type="entry name" value="HIS_KIN"/>
    <property type="match status" value="1"/>
</dbReference>
<dbReference type="SMART" id="SM00387">
    <property type="entry name" value="HATPase_c"/>
    <property type="match status" value="1"/>
</dbReference>
<dbReference type="AlphaFoldDB" id="A0A4R2GT09"/>
<keyword evidence="6" id="KW-0597">Phosphoprotein</keyword>
<keyword evidence="5" id="KW-0997">Cell inner membrane</keyword>
<reference evidence="18 19" key="1">
    <citation type="submission" date="2019-03" db="EMBL/GenBank/DDBJ databases">
        <title>Genomic Encyclopedia of Type Strains, Phase IV (KMG-IV): sequencing the most valuable type-strain genomes for metagenomic binning, comparative biology and taxonomic classification.</title>
        <authorList>
            <person name="Goeker M."/>
        </authorList>
    </citation>
    <scope>NUCLEOTIDE SEQUENCE [LARGE SCALE GENOMIC DNA]</scope>
    <source>
        <strain evidence="18 19">DSM 22958</strain>
    </source>
</reference>
<dbReference type="Pfam" id="PF02518">
    <property type="entry name" value="HATPase_c"/>
    <property type="match status" value="1"/>
</dbReference>
<gene>
    <name evidence="18" type="ORF">EV666_10616</name>
</gene>
<dbReference type="Proteomes" id="UP000294881">
    <property type="component" value="Unassembled WGS sequence"/>
</dbReference>
<evidence type="ECO:0000256" key="2">
    <source>
        <dbReference type="ARBA" id="ARBA00004429"/>
    </source>
</evidence>
<proteinExistence type="predicted"/>
<evidence type="ECO:0000259" key="17">
    <source>
        <dbReference type="PROSITE" id="PS50885"/>
    </source>
</evidence>
<dbReference type="Gene3D" id="1.10.287.130">
    <property type="match status" value="1"/>
</dbReference>
<dbReference type="Pfam" id="PF00512">
    <property type="entry name" value="HisKA"/>
    <property type="match status" value="1"/>
</dbReference>
<name>A0A4R2GT09_9HYPH</name>
<dbReference type="PANTHER" id="PTHR44936">
    <property type="entry name" value="SENSOR PROTEIN CREC"/>
    <property type="match status" value="1"/>
</dbReference>
<dbReference type="InterPro" id="IPR003594">
    <property type="entry name" value="HATPase_dom"/>
</dbReference>
<dbReference type="InterPro" id="IPR005467">
    <property type="entry name" value="His_kinase_dom"/>
</dbReference>
<feature type="domain" description="HAMP" evidence="17">
    <location>
        <begin position="258"/>
        <end position="309"/>
    </location>
</feature>
<dbReference type="PROSITE" id="PS50885">
    <property type="entry name" value="HAMP"/>
    <property type="match status" value="1"/>
</dbReference>
<evidence type="ECO:0000256" key="13">
    <source>
        <dbReference type="ARBA" id="ARBA00023012"/>
    </source>
</evidence>
<dbReference type="InterPro" id="IPR004358">
    <property type="entry name" value="Sig_transdc_His_kin-like_C"/>
</dbReference>
<keyword evidence="19" id="KW-1185">Reference proteome</keyword>
<accession>A0A4R2GT09</accession>
<keyword evidence="13" id="KW-0902">Two-component regulatory system</keyword>
<keyword evidence="14 15" id="KW-0472">Membrane</keyword>
<evidence type="ECO:0000256" key="3">
    <source>
        <dbReference type="ARBA" id="ARBA00012438"/>
    </source>
</evidence>
<keyword evidence="10 18" id="KW-0418">Kinase</keyword>
<evidence type="ECO:0000256" key="5">
    <source>
        <dbReference type="ARBA" id="ARBA00022519"/>
    </source>
</evidence>
<dbReference type="SMART" id="SM00388">
    <property type="entry name" value="HisKA"/>
    <property type="match status" value="1"/>
</dbReference>
<dbReference type="Gene3D" id="3.30.565.10">
    <property type="entry name" value="Histidine kinase-like ATPase, C-terminal domain"/>
    <property type="match status" value="1"/>
</dbReference>
<sequence length="514" mass="56235">MDARLRQAGVRLGQAGAGLGQLALATARMAGRGVAALARAAAAGVGKATLAAPPGVRSALTAIGAALAIPARIWRRVARWLGSVMPKGLYARSLIIIIAPMLLLQSVIAYVFLERHYQTVTRRMSAAVSADIAALIDVYESYPQDADATTLSRIAADRLGMDIDFLPDERLPPPQPKPFFSILDGVLSEEIRKQVARPFWIDTVGKSSLIEIRVQLDRAVMRILARRSLAYASNSHIFLMWMFGTALVLMAVAILFLRNQIRPVLRLADAAEDFGKGREPNFRPRGAAEVRRAGVAFLEMKRRIERAMEQRTTMLNGVSHDLRTILTRFKLSLAMMPEDDPEVADLHRDVDEMSRMLEAYLAFARGDAEETADETDIGDLLEDVQLDLERVGHNVTLTASGDLRVKVREDAFRRLVVNLASNAARHGDNVALGATRDARWLVVTVDDDGPGVPPEQREEVFKPFVRLDEARNQDEGGSGLGLAIARDIARSHGGDVVLQDSPLGGLRALVRVPV</sequence>
<dbReference type="InterPro" id="IPR036890">
    <property type="entry name" value="HATPase_C_sf"/>
</dbReference>
<evidence type="ECO:0000256" key="11">
    <source>
        <dbReference type="ARBA" id="ARBA00022840"/>
    </source>
</evidence>
<evidence type="ECO:0000256" key="6">
    <source>
        <dbReference type="ARBA" id="ARBA00022553"/>
    </source>
</evidence>
<feature type="transmembrane region" description="Helical" evidence="15">
    <location>
        <begin position="94"/>
        <end position="113"/>
    </location>
</feature>
<dbReference type="SUPFAM" id="SSF55874">
    <property type="entry name" value="ATPase domain of HSP90 chaperone/DNA topoisomerase II/histidine kinase"/>
    <property type="match status" value="1"/>
</dbReference>
<evidence type="ECO:0000256" key="7">
    <source>
        <dbReference type="ARBA" id="ARBA00022679"/>
    </source>
</evidence>
<keyword evidence="8 15" id="KW-0812">Transmembrane</keyword>
<keyword evidence="4" id="KW-1003">Cell membrane</keyword>
<dbReference type="InterPro" id="IPR036097">
    <property type="entry name" value="HisK_dim/P_sf"/>
</dbReference>
<dbReference type="PRINTS" id="PR00344">
    <property type="entry name" value="BCTRLSENSOR"/>
</dbReference>
<keyword evidence="9" id="KW-0547">Nucleotide-binding</keyword>
<evidence type="ECO:0000256" key="1">
    <source>
        <dbReference type="ARBA" id="ARBA00000085"/>
    </source>
</evidence>
<dbReference type="InterPro" id="IPR050980">
    <property type="entry name" value="2C_sensor_his_kinase"/>
</dbReference>
<keyword evidence="11" id="KW-0067">ATP-binding</keyword>
<feature type="transmembrane region" description="Helical" evidence="15">
    <location>
        <begin position="237"/>
        <end position="257"/>
    </location>
</feature>